<feature type="domain" description="Helicase C-terminal" evidence="3">
    <location>
        <begin position="687"/>
        <end position="846"/>
    </location>
</feature>
<proteinExistence type="predicted"/>
<dbReference type="SMART" id="SM00487">
    <property type="entry name" value="DEXDc"/>
    <property type="match status" value="1"/>
</dbReference>
<evidence type="ECO:0000259" key="2">
    <source>
        <dbReference type="PROSITE" id="PS51192"/>
    </source>
</evidence>
<dbReference type="PANTHER" id="PTHR45629">
    <property type="entry name" value="SNF2/RAD54 FAMILY MEMBER"/>
    <property type="match status" value="1"/>
</dbReference>
<dbReference type="RefSeq" id="WP_072936507.1">
    <property type="nucleotide sequence ID" value="NZ_FQUG01000014.1"/>
</dbReference>
<dbReference type="Gene3D" id="3.40.50.10810">
    <property type="entry name" value="Tandem AAA-ATPase domain"/>
    <property type="match status" value="1"/>
</dbReference>
<dbReference type="Proteomes" id="UP000184404">
    <property type="component" value="Unassembled WGS sequence"/>
</dbReference>
<dbReference type="SUPFAM" id="SSF52540">
    <property type="entry name" value="P-loop containing nucleoside triphosphate hydrolases"/>
    <property type="match status" value="2"/>
</dbReference>
<dbReference type="OrthoDB" id="9760715at2"/>
<dbReference type="InterPro" id="IPR027417">
    <property type="entry name" value="P-loop_NTPase"/>
</dbReference>
<accession>A0A1M5ASW0</accession>
<dbReference type="Pfam" id="PF00176">
    <property type="entry name" value="SNF2-rel_dom"/>
    <property type="match status" value="1"/>
</dbReference>
<dbReference type="GO" id="GO:0005524">
    <property type="term" value="F:ATP binding"/>
    <property type="evidence" value="ECO:0007669"/>
    <property type="project" value="InterPro"/>
</dbReference>
<protein>
    <submittedName>
        <fullName evidence="4">Superfamily II DNA or RNA helicase, SNF2 family</fullName>
    </submittedName>
</protein>
<dbReference type="InterPro" id="IPR000330">
    <property type="entry name" value="SNF2_N"/>
</dbReference>
<evidence type="ECO:0000313" key="5">
    <source>
        <dbReference type="Proteomes" id="UP000184404"/>
    </source>
</evidence>
<dbReference type="PROSITE" id="PS51194">
    <property type="entry name" value="HELICASE_CTER"/>
    <property type="match status" value="1"/>
</dbReference>
<dbReference type="SMART" id="SM00490">
    <property type="entry name" value="HELICc"/>
    <property type="match status" value="1"/>
</dbReference>
<keyword evidence="4" id="KW-0347">Helicase</keyword>
<dbReference type="InterPro" id="IPR038718">
    <property type="entry name" value="SNF2-like_sf"/>
</dbReference>
<dbReference type="InterPro" id="IPR050496">
    <property type="entry name" value="SNF2_RAD54_helicase_repair"/>
</dbReference>
<dbReference type="InterPro" id="IPR049730">
    <property type="entry name" value="SNF2/RAD54-like_C"/>
</dbReference>
<dbReference type="PANTHER" id="PTHR45629:SF7">
    <property type="entry name" value="DNA EXCISION REPAIR PROTEIN ERCC-6-RELATED"/>
    <property type="match status" value="1"/>
</dbReference>
<evidence type="ECO:0000256" key="1">
    <source>
        <dbReference type="ARBA" id="ARBA00022801"/>
    </source>
</evidence>
<keyword evidence="5" id="KW-1185">Reference proteome</keyword>
<dbReference type="PROSITE" id="PS51192">
    <property type="entry name" value="HELICASE_ATP_BIND_1"/>
    <property type="match status" value="1"/>
</dbReference>
<dbReference type="AlphaFoldDB" id="A0A1M5ASW0"/>
<feature type="domain" description="Helicase ATP-binding" evidence="2">
    <location>
        <begin position="411"/>
        <end position="568"/>
    </location>
</feature>
<sequence length="846" mass="97386">MILLLIDEKSSAKQGRLVCSTYIGELTRTQKGYVSGKYKKTSDKELTDFIKKHEESCIYRIGNNTVTFDISNAKNSWNHFMILGYENNHKIVIVDNCQNLTIKRVSLEKNRLFVIADSEVIRIEEKHKIIPFVNDTCIIVKNNMYLIDASIDIKVLKQVVFSKRPKAEISLMELFNNIRKEDRNKICENVDIEVLLREKNNSLIAEPKMLYDGKPVKILSDKTVLHNGTEYYRDYNSELKIQKLFKQFEMISTNTYLIPNNESYIAVRKMIELGFIVFLNDKQVEVRDDKFRNIHFESGERWFSIDGSIKFDDESIQLSELIGDNGIFAEGTKKALLVPENITDLLAIVSDDGKIQKTAENFAKIVEDVSENEFDKNNLSDIFSGDVHLSIPANIETVLFDYQKDGVVWMKKLALNHMGGCLADDMGLGKTVQILTLLADEEIKSQFKKTLIIVPKTILGNWVNEYEKYFQRSYSLMLYYGDNRSLNNEYDVCITTYGILLSDFKELGSFGFELVILDEAQKVKNIDSKTRRIVKKMSLGRTTFAATGTPYENNVLELWSIMDITTPGLLGKYNTFLDNYINGKTEMAQLGRKLSPFLLRRTKEQVLGKLPSKKTENIYCIMDSEQEKLYKAMLIKIKKDLSLKGELENQKLQMLNGLTFLREICCHPCLINDTNYKKCEESIKLDTVLDLINVTNESGEKIVIFSQFTRFLALIENRLEEDGIDYCYIDGHTNKRQKEIDAFSNESKKVFLISLKAGGFGLNLTEARRVIICDPWWNPAVERQAEDRIYRIGQKKDVIVYRLIVKNSVEEKIENLKNRKDEMGKAIFANINDIGDLSPEELLNLL</sequence>
<dbReference type="InterPro" id="IPR001650">
    <property type="entry name" value="Helicase_C-like"/>
</dbReference>
<dbReference type="CDD" id="cd18793">
    <property type="entry name" value="SF2_C_SNF"/>
    <property type="match status" value="1"/>
</dbReference>
<dbReference type="Pfam" id="PF00271">
    <property type="entry name" value="Helicase_C"/>
    <property type="match status" value="1"/>
</dbReference>
<evidence type="ECO:0000313" key="4">
    <source>
        <dbReference type="EMBL" id="SHF33295.1"/>
    </source>
</evidence>
<dbReference type="EMBL" id="FQUG01000014">
    <property type="protein sequence ID" value="SHF33295.1"/>
    <property type="molecule type" value="Genomic_DNA"/>
</dbReference>
<evidence type="ECO:0000259" key="3">
    <source>
        <dbReference type="PROSITE" id="PS51194"/>
    </source>
</evidence>
<dbReference type="InterPro" id="IPR014001">
    <property type="entry name" value="Helicase_ATP-bd"/>
</dbReference>
<organism evidence="4 5">
    <name type="scientific">Schwartzia succinivorans DSM 10502</name>
    <dbReference type="NCBI Taxonomy" id="1123243"/>
    <lineage>
        <taxon>Bacteria</taxon>
        <taxon>Bacillati</taxon>
        <taxon>Bacillota</taxon>
        <taxon>Negativicutes</taxon>
        <taxon>Selenomonadales</taxon>
        <taxon>Selenomonadaceae</taxon>
        <taxon>Schwartzia</taxon>
    </lineage>
</organism>
<dbReference type="GO" id="GO:0004386">
    <property type="term" value="F:helicase activity"/>
    <property type="evidence" value="ECO:0007669"/>
    <property type="project" value="UniProtKB-KW"/>
</dbReference>
<keyword evidence="1" id="KW-0378">Hydrolase</keyword>
<dbReference type="Gene3D" id="3.40.50.300">
    <property type="entry name" value="P-loop containing nucleotide triphosphate hydrolases"/>
    <property type="match status" value="1"/>
</dbReference>
<gene>
    <name evidence="4" type="ORF">SAMN02745190_02418</name>
</gene>
<dbReference type="GO" id="GO:0016787">
    <property type="term" value="F:hydrolase activity"/>
    <property type="evidence" value="ECO:0007669"/>
    <property type="project" value="UniProtKB-KW"/>
</dbReference>
<keyword evidence="4" id="KW-0547">Nucleotide-binding</keyword>
<name>A0A1M5ASW0_9FIRM</name>
<keyword evidence="4" id="KW-0067">ATP-binding</keyword>
<dbReference type="STRING" id="1123243.SAMN02745190_02418"/>
<reference evidence="4 5" key="1">
    <citation type="submission" date="2016-11" db="EMBL/GenBank/DDBJ databases">
        <authorList>
            <person name="Jaros S."/>
            <person name="Januszkiewicz K."/>
            <person name="Wedrychowicz H."/>
        </authorList>
    </citation>
    <scope>NUCLEOTIDE SEQUENCE [LARGE SCALE GENOMIC DNA]</scope>
    <source>
        <strain evidence="4 5">DSM 10502</strain>
    </source>
</reference>